<dbReference type="Proteomes" id="UP000649259">
    <property type="component" value="Unassembled WGS sequence"/>
</dbReference>
<feature type="domain" description="HTH marR-type" evidence="2">
    <location>
        <begin position="28"/>
        <end position="164"/>
    </location>
</feature>
<dbReference type="InterPro" id="IPR039422">
    <property type="entry name" value="MarR/SlyA-like"/>
</dbReference>
<keyword evidence="4" id="KW-1185">Reference proteome</keyword>
<reference evidence="4" key="1">
    <citation type="submission" date="2023-07" db="EMBL/GenBank/DDBJ databases">
        <title>Whole genome shotgun sequence of Streptomyces cacaoi subsp. asoensis NBRC 13813.</title>
        <authorList>
            <person name="Komaki H."/>
            <person name="Tamura T."/>
        </authorList>
    </citation>
    <scope>NUCLEOTIDE SEQUENCE [LARGE SCALE GENOMIC DNA]</scope>
    <source>
        <strain evidence="4">NBRC 13813</strain>
    </source>
</reference>
<dbReference type="EMBL" id="BNEB01000005">
    <property type="protein sequence ID" value="GHI64852.1"/>
    <property type="molecule type" value="Genomic_DNA"/>
</dbReference>
<dbReference type="PANTHER" id="PTHR33164">
    <property type="entry name" value="TRANSCRIPTIONAL REGULATOR, MARR FAMILY"/>
    <property type="match status" value="1"/>
</dbReference>
<sequence length="209" mass="22051">MADSADHPADLPACPSAQGAGAGLLPPELRGWMLLLAATGAVEQRLRSVVKERLDVSHDEFLVLCLLAEQPRSGLRMTRVAELLGRPKTRLTYQIACLQHAGLVTRKSVCGDKRGVEVALTEKARGLLREASGVLAETVTGALAHVMGPEQCAAMAGLMPNGGTNPAPAPEPDVESAPEPDREPESESDPERGQELKPELEPESAAVAD</sequence>
<feature type="region of interest" description="Disordered" evidence="1">
    <location>
        <begin position="157"/>
        <end position="209"/>
    </location>
</feature>
<dbReference type="SUPFAM" id="SSF46785">
    <property type="entry name" value="Winged helix' DNA-binding domain"/>
    <property type="match status" value="1"/>
</dbReference>
<dbReference type="InterPro" id="IPR000835">
    <property type="entry name" value="HTH_MarR-typ"/>
</dbReference>
<dbReference type="SMART" id="SM00347">
    <property type="entry name" value="HTH_MARR"/>
    <property type="match status" value="1"/>
</dbReference>
<dbReference type="Gene3D" id="1.10.10.10">
    <property type="entry name" value="Winged helix-like DNA-binding domain superfamily/Winged helix DNA-binding domain"/>
    <property type="match status" value="1"/>
</dbReference>
<evidence type="ECO:0000256" key="1">
    <source>
        <dbReference type="SAM" id="MobiDB-lite"/>
    </source>
</evidence>
<comment type="caution">
    <text evidence="3">The sequence shown here is derived from an EMBL/GenBank/DDBJ whole genome shotgun (WGS) entry which is preliminary data.</text>
</comment>
<name>A0ABQ3S9X6_9ACTN</name>
<evidence type="ECO:0000313" key="3">
    <source>
        <dbReference type="EMBL" id="GHI64852.1"/>
    </source>
</evidence>
<dbReference type="PROSITE" id="PS50995">
    <property type="entry name" value="HTH_MARR_2"/>
    <property type="match status" value="1"/>
</dbReference>
<dbReference type="PANTHER" id="PTHR33164:SF99">
    <property type="entry name" value="MARR FAMILY REGULATORY PROTEIN"/>
    <property type="match status" value="1"/>
</dbReference>
<evidence type="ECO:0000313" key="4">
    <source>
        <dbReference type="Proteomes" id="UP000649259"/>
    </source>
</evidence>
<feature type="compositionally biased region" description="Basic and acidic residues" evidence="1">
    <location>
        <begin position="179"/>
        <end position="200"/>
    </location>
</feature>
<proteinExistence type="predicted"/>
<gene>
    <name evidence="3" type="ORF">Saso_65020</name>
</gene>
<evidence type="ECO:0000259" key="2">
    <source>
        <dbReference type="PROSITE" id="PS50995"/>
    </source>
</evidence>
<dbReference type="InterPro" id="IPR036390">
    <property type="entry name" value="WH_DNA-bd_sf"/>
</dbReference>
<accession>A0ABQ3S9X6</accession>
<protein>
    <recommendedName>
        <fullName evidence="2">HTH marR-type domain-containing protein</fullName>
    </recommendedName>
</protein>
<organism evidence="3 4">
    <name type="scientific">Streptomyces asoensis</name>
    <dbReference type="NCBI Taxonomy" id="249586"/>
    <lineage>
        <taxon>Bacteria</taxon>
        <taxon>Bacillati</taxon>
        <taxon>Actinomycetota</taxon>
        <taxon>Actinomycetes</taxon>
        <taxon>Kitasatosporales</taxon>
        <taxon>Streptomycetaceae</taxon>
        <taxon>Streptomyces</taxon>
    </lineage>
</organism>
<dbReference type="InterPro" id="IPR036388">
    <property type="entry name" value="WH-like_DNA-bd_sf"/>
</dbReference>